<dbReference type="Ensembl" id="ENSZALT00000009399.1">
    <property type="protein sequence ID" value="ENSZALP00000006457.1"/>
    <property type="gene ID" value="ENSZALG00000005875.1"/>
</dbReference>
<proteinExistence type="predicted"/>
<sequence length="107" mass="11167">RCDSPRAVSPPASTSLTPSGVCPSPKPSLICPHKATRICPHKATRVCPSKATSSVPLKPSGSVSPKPPGSSRTGHSRACPTLSPCVTWSDPGIPPELMETQNAWGWE</sequence>
<evidence type="ECO:0000313" key="2">
    <source>
        <dbReference type="Ensembl" id="ENSZALP00000006457.1"/>
    </source>
</evidence>
<evidence type="ECO:0000313" key="3">
    <source>
        <dbReference type="Proteomes" id="UP000694413"/>
    </source>
</evidence>
<name>A0A8D2MC82_ZONAL</name>
<evidence type="ECO:0000256" key="1">
    <source>
        <dbReference type="SAM" id="MobiDB-lite"/>
    </source>
</evidence>
<dbReference type="AlphaFoldDB" id="A0A8D2MC82"/>
<keyword evidence="3" id="KW-1185">Reference proteome</keyword>
<reference evidence="2" key="1">
    <citation type="submission" date="2025-08" db="UniProtKB">
        <authorList>
            <consortium name="Ensembl"/>
        </authorList>
    </citation>
    <scope>IDENTIFICATION</scope>
</reference>
<accession>A0A8D2MC82</accession>
<reference evidence="2" key="2">
    <citation type="submission" date="2025-09" db="UniProtKB">
        <authorList>
            <consortium name="Ensembl"/>
        </authorList>
    </citation>
    <scope>IDENTIFICATION</scope>
</reference>
<feature type="region of interest" description="Disordered" evidence="1">
    <location>
        <begin position="1"/>
        <end position="25"/>
    </location>
</feature>
<feature type="compositionally biased region" description="Low complexity" evidence="1">
    <location>
        <begin position="53"/>
        <end position="64"/>
    </location>
</feature>
<dbReference type="Proteomes" id="UP000694413">
    <property type="component" value="Unassembled WGS sequence"/>
</dbReference>
<organism evidence="2 3">
    <name type="scientific">Zonotrichia albicollis</name>
    <name type="common">White-throated sparrow</name>
    <name type="synonym">Fringilla albicollis</name>
    <dbReference type="NCBI Taxonomy" id="44394"/>
    <lineage>
        <taxon>Eukaryota</taxon>
        <taxon>Metazoa</taxon>
        <taxon>Chordata</taxon>
        <taxon>Craniata</taxon>
        <taxon>Vertebrata</taxon>
        <taxon>Euteleostomi</taxon>
        <taxon>Archelosauria</taxon>
        <taxon>Archosauria</taxon>
        <taxon>Dinosauria</taxon>
        <taxon>Saurischia</taxon>
        <taxon>Theropoda</taxon>
        <taxon>Coelurosauria</taxon>
        <taxon>Aves</taxon>
        <taxon>Neognathae</taxon>
        <taxon>Neoaves</taxon>
        <taxon>Telluraves</taxon>
        <taxon>Australaves</taxon>
        <taxon>Passeriformes</taxon>
        <taxon>Passerellidae</taxon>
        <taxon>Zonotrichia</taxon>
    </lineage>
</organism>
<feature type="region of interest" description="Disordered" evidence="1">
    <location>
        <begin position="50"/>
        <end position="80"/>
    </location>
</feature>
<protein>
    <submittedName>
        <fullName evidence="2">Uncharacterized protein</fullName>
    </submittedName>
</protein>